<dbReference type="AlphaFoldDB" id="B2A6M5"/>
<dbReference type="eggNOG" id="COG0691">
    <property type="taxonomic scope" value="Bacteria"/>
</dbReference>
<dbReference type="GO" id="GO:0005829">
    <property type="term" value="C:cytosol"/>
    <property type="evidence" value="ECO:0007669"/>
    <property type="project" value="TreeGrafter"/>
</dbReference>
<dbReference type="SUPFAM" id="SSF74982">
    <property type="entry name" value="Small protein B (SmpB)"/>
    <property type="match status" value="1"/>
</dbReference>
<organism evidence="5 6">
    <name type="scientific">Natranaerobius thermophilus (strain ATCC BAA-1301 / DSM 18059 / JW/NM-WN-LF)</name>
    <dbReference type="NCBI Taxonomy" id="457570"/>
    <lineage>
        <taxon>Bacteria</taxon>
        <taxon>Bacillati</taxon>
        <taxon>Bacillota</taxon>
        <taxon>Clostridia</taxon>
        <taxon>Natranaerobiales</taxon>
        <taxon>Natranaerobiaceae</taxon>
        <taxon>Natranaerobius</taxon>
    </lineage>
</organism>
<feature type="compositionally biased region" description="Basic and acidic residues" evidence="4">
    <location>
        <begin position="130"/>
        <end position="154"/>
    </location>
</feature>
<evidence type="ECO:0000313" key="6">
    <source>
        <dbReference type="Proteomes" id="UP000001683"/>
    </source>
</evidence>
<comment type="function">
    <text evidence="3">Required for rescue of stalled ribosomes mediated by trans-translation. Binds to transfer-messenger RNA (tmRNA), required for stable association of tmRNA with ribosomes. tmRNA and SmpB together mimic tRNA shape, replacing the anticodon stem-loop with SmpB. tmRNA is encoded by the ssrA gene; the 2 termini fold to resemble tRNA(Ala) and it encodes a 'tag peptide', a short internal open reading frame. During trans-translation Ala-aminoacylated tmRNA acts like a tRNA, entering the A-site of stalled ribosomes, displacing the stalled mRNA. The ribosome then switches to translate the ORF on the tmRNA; the nascent peptide is terminated with the 'tag peptide' encoded by the tmRNA and targeted for degradation. The ribosome is freed to recommence translation, which seems to be the essential function of trans-translation.</text>
</comment>
<accession>B2A6M5</accession>
<dbReference type="HAMAP" id="MF_00023">
    <property type="entry name" value="SmpB"/>
    <property type="match status" value="1"/>
</dbReference>
<keyword evidence="6" id="KW-1185">Reference proteome</keyword>
<dbReference type="InParanoid" id="B2A6M5"/>
<protein>
    <recommendedName>
        <fullName evidence="3">SsrA-binding protein</fullName>
    </recommendedName>
    <alternativeName>
        <fullName evidence="3">Small protein B</fullName>
    </alternativeName>
</protein>
<dbReference type="PANTHER" id="PTHR30308">
    <property type="entry name" value="TMRNA-BINDING COMPONENT OF TRANS-TRANSLATION TAGGING COMPLEX"/>
    <property type="match status" value="1"/>
</dbReference>
<dbReference type="GO" id="GO:0070930">
    <property type="term" value="P:trans-translation-dependent protein tagging"/>
    <property type="evidence" value="ECO:0007669"/>
    <property type="project" value="TreeGrafter"/>
</dbReference>
<dbReference type="InterPro" id="IPR023620">
    <property type="entry name" value="SmpB"/>
</dbReference>
<dbReference type="OrthoDB" id="9805462at2"/>
<evidence type="ECO:0000313" key="5">
    <source>
        <dbReference type="EMBL" id="ACB85561.1"/>
    </source>
</evidence>
<comment type="subcellular location">
    <subcellularLocation>
        <location evidence="3">Cytoplasm</location>
    </subcellularLocation>
    <text evidence="3">The tmRNA-SmpB complex associates with stalled 70S ribosomes.</text>
</comment>
<evidence type="ECO:0000256" key="3">
    <source>
        <dbReference type="HAMAP-Rule" id="MF_00023"/>
    </source>
</evidence>
<dbReference type="Gene3D" id="2.40.280.10">
    <property type="match status" value="1"/>
</dbReference>
<dbReference type="CDD" id="cd09294">
    <property type="entry name" value="SmpB"/>
    <property type="match status" value="1"/>
</dbReference>
<keyword evidence="1 3" id="KW-0963">Cytoplasm</keyword>
<sequence>MAEDVMVLARNRKAEHEFFIEERYEAGIELKGTEVKSCKNRSVNLKDGFAKIEKGEIFLYNVHISHYNEGNQFNHEPTRTRKLLLHKREIKRLLGLTQQRRYTLIPLTFYVKDGIIKVELALAKGKQKHDKRESIKRKTMEREMEKALKEKQKY</sequence>
<gene>
    <name evidence="3" type="primary">smpB</name>
    <name evidence="5" type="ordered locus">Nther_1994</name>
</gene>
<dbReference type="EMBL" id="CP001034">
    <property type="protein sequence ID" value="ACB85561.1"/>
    <property type="molecule type" value="Genomic_DNA"/>
</dbReference>
<dbReference type="GO" id="GO:0003723">
    <property type="term" value="F:RNA binding"/>
    <property type="evidence" value="ECO:0007669"/>
    <property type="project" value="UniProtKB-UniRule"/>
</dbReference>
<dbReference type="Proteomes" id="UP000001683">
    <property type="component" value="Chromosome"/>
</dbReference>
<evidence type="ECO:0000256" key="2">
    <source>
        <dbReference type="ARBA" id="ARBA00022884"/>
    </source>
</evidence>
<dbReference type="NCBIfam" id="NF003843">
    <property type="entry name" value="PRK05422.1"/>
    <property type="match status" value="1"/>
</dbReference>
<dbReference type="Pfam" id="PF01668">
    <property type="entry name" value="SmpB"/>
    <property type="match status" value="1"/>
</dbReference>
<dbReference type="InterPro" id="IPR000037">
    <property type="entry name" value="SsrA-bd_prot"/>
</dbReference>
<evidence type="ECO:0000256" key="4">
    <source>
        <dbReference type="SAM" id="MobiDB-lite"/>
    </source>
</evidence>
<dbReference type="STRING" id="457570.Nther_1994"/>
<dbReference type="GO" id="GO:0070929">
    <property type="term" value="P:trans-translation"/>
    <property type="evidence" value="ECO:0007669"/>
    <property type="project" value="UniProtKB-UniRule"/>
</dbReference>
<dbReference type="KEGG" id="nth:Nther_1994"/>
<feature type="region of interest" description="Disordered" evidence="4">
    <location>
        <begin position="128"/>
        <end position="154"/>
    </location>
</feature>
<reference evidence="5 6" key="1">
    <citation type="submission" date="2008-04" db="EMBL/GenBank/DDBJ databases">
        <title>Complete sequence of chromosome of Natranaerobius thermophilus JW/NM-WN-LF.</title>
        <authorList>
            <consortium name="US DOE Joint Genome Institute"/>
            <person name="Copeland A."/>
            <person name="Lucas S."/>
            <person name="Lapidus A."/>
            <person name="Glavina del Rio T."/>
            <person name="Dalin E."/>
            <person name="Tice H."/>
            <person name="Bruce D."/>
            <person name="Goodwin L."/>
            <person name="Pitluck S."/>
            <person name="Chertkov O."/>
            <person name="Brettin T."/>
            <person name="Detter J.C."/>
            <person name="Han C."/>
            <person name="Kuske C.R."/>
            <person name="Schmutz J."/>
            <person name="Larimer F."/>
            <person name="Land M."/>
            <person name="Hauser L."/>
            <person name="Kyrpides N."/>
            <person name="Lykidis A."/>
            <person name="Mesbah N.M."/>
            <person name="Wiegel J."/>
        </authorList>
    </citation>
    <scope>NUCLEOTIDE SEQUENCE [LARGE SCALE GENOMIC DNA]</scope>
    <source>
        <strain evidence="6">ATCC BAA-1301 / DSM 18059 / JW/NM-WN-LF</strain>
    </source>
</reference>
<evidence type="ECO:0000256" key="1">
    <source>
        <dbReference type="ARBA" id="ARBA00022490"/>
    </source>
</evidence>
<dbReference type="HOGENOM" id="CLU_108953_0_0_9"/>
<proteinExistence type="inferred from homology"/>
<dbReference type="FunCoup" id="B2A6M5">
    <property type="interactions" value="316"/>
</dbReference>
<dbReference type="NCBIfam" id="TIGR00086">
    <property type="entry name" value="smpB"/>
    <property type="match status" value="1"/>
</dbReference>
<name>B2A6M5_NATTJ</name>
<dbReference type="PANTHER" id="PTHR30308:SF2">
    <property type="entry name" value="SSRA-BINDING PROTEIN"/>
    <property type="match status" value="1"/>
</dbReference>
<reference evidence="5 6" key="2">
    <citation type="journal article" date="2011" name="J. Bacteriol.">
        <title>Complete genome sequence of the anaerobic, halophilic alkalithermophile Natranaerobius thermophilus JW/NM-WN-LF.</title>
        <authorList>
            <person name="Zhao B."/>
            <person name="Mesbah N.M."/>
            <person name="Dalin E."/>
            <person name="Goodwin L."/>
            <person name="Nolan M."/>
            <person name="Pitluck S."/>
            <person name="Chertkov O."/>
            <person name="Brettin T.S."/>
            <person name="Han J."/>
            <person name="Larimer F.W."/>
            <person name="Land M.L."/>
            <person name="Hauser L."/>
            <person name="Kyrpides N."/>
            <person name="Wiegel J."/>
        </authorList>
    </citation>
    <scope>NUCLEOTIDE SEQUENCE [LARGE SCALE GENOMIC DNA]</scope>
    <source>
        <strain evidence="6">ATCC BAA-1301 / DSM 18059 / JW/NM-WN-LF</strain>
    </source>
</reference>
<keyword evidence="2 3" id="KW-0694">RNA-binding</keyword>
<comment type="similarity">
    <text evidence="3">Belongs to the SmpB family.</text>
</comment>